<dbReference type="PANTHER" id="PTHR21680">
    <property type="entry name" value="COILED-COIL DOMAIN-CONTAINING PROTEIN 124"/>
    <property type="match status" value="1"/>
</dbReference>
<evidence type="ECO:0000256" key="1">
    <source>
        <dbReference type="SAM" id="MobiDB-lite"/>
    </source>
</evidence>
<feature type="region of interest" description="Disordered" evidence="1">
    <location>
        <begin position="1"/>
        <end position="54"/>
    </location>
</feature>
<dbReference type="AlphaFoldDB" id="A0A8J5T650"/>
<dbReference type="OrthoDB" id="1746849at2759"/>
<accession>A0A8J5T650</accession>
<protein>
    <submittedName>
        <fullName evidence="2">Uncharacterized protein</fullName>
    </submittedName>
</protein>
<evidence type="ECO:0000313" key="2">
    <source>
        <dbReference type="EMBL" id="KAG8069834.1"/>
    </source>
</evidence>
<dbReference type="GO" id="GO:0003713">
    <property type="term" value="F:transcription coactivator activity"/>
    <property type="evidence" value="ECO:0007669"/>
    <property type="project" value="TreeGrafter"/>
</dbReference>
<reference evidence="2" key="1">
    <citation type="journal article" date="2021" name="bioRxiv">
        <title>Whole Genome Assembly and Annotation of Northern Wild Rice, Zizania palustris L., Supports a Whole Genome Duplication in the Zizania Genus.</title>
        <authorList>
            <person name="Haas M."/>
            <person name="Kono T."/>
            <person name="Macchietto M."/>
            <person name="Millas R."/>
            <person name="McGilp L."/>
            <person name="Shao M."/>
            <person name="Duquette J."/>
            <person name="Hirsch C.N."/>
            <person name="Kimball J."/>
        </authorList>
    </citation>
    <scope>NUCLEOTIDE SEQUENCE</scope>
    <source>
        <tissue evidence="2">Fresh leaf tissue</tissue>
    </source>
</reference>
<dbReference type="EMBL" id="JAAALK010000283">
    <property type="protein sequence ID" value="KAG8069834.1"/>
    <property type="molecule type" value="Genomic_DNA"/>
</dbReference>
<proteinExistence type="predicted"/>
<comment type="caution">
    <text evidence="2">The sequence shown here is derived from an EMBL/GenBank/DDBJ whole genome shotgun (WGS) entry which is preliminary data.</text>
</comment>
<sequence length="128" mass="14556">MPKNMGIKPKVEEARKCCSATESDHREHVERAKEEEYWREAEGPKSRTACHRKEDAEKRAATAVRKAENYRLAKAEATATAVPSKIVARKASHIGTPVPKVIEAKLTRWRKEERLCLRQGHEGQVGRQ</sequence>
<organism evidence="2 3">
    <name type="scientific">Zizania palustris</name>
    <name type="common">Northern wild rice</name>
    <dbReference type="NCBI Taxonomy" id="103762"/>
    <lineage>
        <taxon>Eukaryota</taxon>
        <taxon>Viridiplantae</taxon>
        <taxon>Streptophyta</taxon>
        <taxon>Embryophyta</taxon>
        <taxon>Tracheophyta</taxon>
        <taxon>Spermatophyta</taxon>
        <taxon>Magnoliopsida</taxon>
        <taxon>Liliopsida</taxon>
        <taxon>Poales</taxon>
        <taxon>Poaceae</taxon>
        <taxon>BOP clade</taxon>
        <taxon>Oryzoideae</taxon>
        <taxon>Oryzeae</taxon>
        <taxon>Zizaniinae</taxon>
        <taxon>Zizania</taxon>
    </lineage>
</organism>
<dbReference type="PANTHER" id="PTHR21680:SF0">
    <property type="entry name" value="COILED-COIL DOMAIN-CONTAINING PROTEIN 124"/>
    <property type="match status" value="1"/>
</dbReference>
<gene>
    <name evidence="2" type="ORF">GUJ93_ZPchr0006g41226</name>
</gene>
<feature type="compositionally biased region" description="Basic and acidic residues" evidence="1">
    <location>
        <begin position="9"/>
        <end position="54"/>
    </location>
</feature>
<dbReference type="GO" id="GO:0006366">
    <property type="term" value="P:transcription by RNA polymerase II"/>
    <property type="evidence" value="ECO:0007669"/>
    <property type="project" value="TreeGrafter"/>
</dbReference>
<dbReference type="GO" id="GO:0005634">
    <property type="term" value="C:nucleus"/>
    <property type="evidence" value="ECO:0007669"/>
    <property type="project" value="TreeGrafter"/>
</dbReference>
<dbReference type="Proteomes" id="UP000729402">
    <property type="component" value="Unassembled WGS sequence"/>
</dbReference>
<evidence type="ECO:0000313" key="3">
    <source>
        <dbReference type="Proteomes" id="UP000729402"/>
    </source>
</evidence>
<dbReference type="InterPro" id="IPR010422">
    <property type="entry name" value="Ccdc124/Oxs1"/>
</dbReference>
<reference evidence="2" key="2">
    <citation type="submission" date="2021-02" db="EMBL/GenBank/DDBJ databases">
        <authorList>
            <person name="Kimball J.A."/>
            <person name="Haas M.W."/>
            <person name="Macchietto M."/>
            <person name="Kono T."/>
            <person name="Duquette J."/>
            <person name="Shao M."/>
        </authorList>
    </citation>
    <scope>NUCLEOTIDE SEQUENCE</scope>
    <source>
        <tissue evidence="2">Fresh leaf tissue</tissue>
    </source>
</reference>
<keyword evidence="3" id="KW-1185">Reference proteome</keyword>
<name>A0A8J5T650_ZIZPA</name>